<keyword evidence="6 7" id="KW-0067">ATP-binding</keyword>
<keyword evidence="7" id="KW-0132">Cell division</keyword>
<reference evidence="10 11" key="1">
    <citation type="journal article" date="2019" name="ISME J.">
        <title>Genome analyses of uncultured TG2/ZB3 bacteria in 'Margulisbacteria' specifically attached to ectosymbiotic spirochetes of protists in the termite gut.</title>
        <authorList>
            <person name="Utami Y.D."/>
            <person name="Kuwahara H."/>
            <person name="Igai K."/>
            <person name="Murakami T."/>
            <person name="Sugaya K."/>
            <person name="Morikawa T."/>
            <person name="Nagura Y."/>
            <person name="Yuki M."/>
            <person name="Deevong P."/>
            <person name="Inoue T."/>
            <person name="Kihara K."/>
            <person name="Lo N."/>
            <person name="Yamada A."/>
            <person name="Ohkuma M."/>
            <person name="Hongoh Y."/>
        </authorList>
    </citation>
    <scope>NUCLEOTIDE SEQUENCE [LARGE SCALE GENOMIC DNA]</scope>
    <source>
        <strain evidence="10">NkOx7-01</strain>
    </source>
</reference>
<evidence type="ECO:0000256" key="3">
    <source>
        <dbReference type="ARBA" id="ARBA00022490"/>
    </source>
</evidence>
<dbReference type="HAMAP" id="MF_00639">
    <property type="entry name" value="MurD"/>
    <property type="match status" value="1"/>
</dbReference>
<dbReference type="Gene3D" id="3.40.1190.10">
    <property type="entry name" value="Mur-like, catalytic domain"/>
    <property type="match status" value="1"/>
</dbReference>
<dbReference type="EMBL" id="BGZN01000020">
    <property type="protein sequence ID" value="GBR73800.1"/>
    <property type="molecule type" value="Genomic_DNA"/>
</dbReference>
<dbReference type="PANTHER" id="PTHR43692">
    <property type="entry name" value="UDP-N-ACETYLMURAMOYLALANINE--D-GLUTAMATE LIGASE"/>
    <property type="match status" value="1"/>
</dbReference>
<dbReference type="Gene3D" id="3.90.190.20">
    <property type="entry name" value="Mur ligase, C-terminal domain"/>
    <property type="match status" value="1"/>
</dbReference>
<dbReference type="InterPro" id="IPR036615">
    <property type="entry name" value="Mur_ligase_C_dom_sf"/>
</dbReference>
<dbReference type="EC" id="6.3.2.9" evidence="7"/>
<dbReference type="UniPathway" id="UPA00219"/>
<feature type="binding site" evidence="7">
    <location>
        <begin position="77"/>
        <end position="83"/>
    </location>
    <ligand>
        <name>ATP</name>
        <dbReference type="ChEBI" id="CHEBI:30616"/>
    </ligand>
</feature>
<dbReference type="GO" id="GO:0071555">
    <property type="term" value="P:cell wall organization"/>
    <property type="evidence" value="ECO:0007669"/>
    <property type="project" value="UniProtKB-KW"/>
</dbReference>
<evidence type="ECO:0000259" key="8">
    <source>
        <dbReference type="Pfam" id="PF02875"/>
    </source>
</evidence>
<evidence type="ECO:0000313" key="10">
    <source>
        <dbReference type="EMBL" id="GBR73800.1"/>
    </source>
</evidence>
<dbReference type="AlphaFoldDB" id="A0A388TBQ9"/>
<gene>
    <name evidence="7 10" type="primary">murD</name>
    <name evidence="10" type="ORF">NO1_1091</name>
</gene>
<dbReference type="InterPro" id="IPR005762">
    <property type="entry name" value="MurD"/>
</dbReference>
<comment type="catalytic activity">
    <reaction evidence="7">
        <text>UDP-N-acetyl-alpha-D-muramoyl-L-alanine + D-glutamate + ATP = UDP-N-acetyl-alpha-D-muramoyl-L-alanyl-D-glutamate + ADP + phosphate + H(+)</text>
        <dbReference type="Rhea" id="RHEA:16429"/>
        <dbReference type="ChEBI" id="CHEBI:15378"/>
        <dbReference type="ChEBI" id="CHEBI:29986"/>
        <dbReference type="ChEBI" id="CHEBI:30616"/>
        <dbReference type="ChEBI" id="CHEBI:43474"/>
        <dbReference type="ChEBI" id="CHEBI:83898"/>
        <dbReference type="ChEBI" id="CHEBI:83900"/>
        <dbReference type="ChEBI" id="CHEBI:456216"/>
        <dbReference type="EC" id="6.3.2.9"/>
    </reaction>
</comment>
<comment type="function">
    <text evidence="7">Cell wall formation. Catalyzes the addition of glutamate to the nucleotide precursor UDP-N-acetylmuramoyl-L-alanine (UMA).</text>
</comment>
<dbReference type="Pfam" id="PF08245">
    <property type="entry name" value="Mur_ligase_M"/>
    <property type="match status" value="1"/>
</dbReference>
<dbReference type="GO" id="GO:0008764">
    <property type="term" value="F:UDP-N-acetylmuramoylalanine-D-glutamate ligase activity"/>
    <property type="evidence" value="ECO:0007669"/>
    <property type="project" value="UniProtKB-UniRule"/>
</dbReference>
<keyword evidence="7" id="KW-0133">Cell shape</keyword>
<feature type="domain" description="Mur ligase C-terminal" evidence="8">
    <location>
        <begin position="232"/>
        <end position="345"/>
    </location>
</feature>
<evidence type="ECO:0000256" key="1">
    <source>
        <dbReference type="ARBA" id="ARBA00004496"/>
    </source>
</evidence>
<organism evidence="10 11">
    <name type="scientific">Termititenax aidoneus</name>
    <dbReference type="NCBI Taxonomy" id="2218524"/>
    <lineage>
        <taxon>Bacteria</taxon>
        <taxon>Bacillati</taxon>
        <taxon>Candidatus Margulisiibacteriota</taxon>
        <taxon>Candidatus Termititenacia</taxon>
        <taxon>Candidatus Termititenacales</taxon>
        <taxon>Candidatus Termititenacaceae</taxon>
        <taxon>Candidatus Termititenax</taxon>
    </lineage>
</organism>
<proteinExistence type="inferred from homology"/>
<dbReference type="GO" id="GO:0005737">
    <property type="term" value="C:cytoplasm"/>
    <property type="evidence" value="ECO:0007669"/>
    <property type="project" value="UniProtKB-SubCell"/>
</dbReference>
<protein>
    <recommendedName>
        <fullName evidence="7">UDP-N-acetylmuramoylalanine--D-glutamate ligase</fullName>
        <ecNumber evidence="7">6.3.2.9</ecNumber>
    </recommendedName>
    <alternativeName>
        <fullName evidence="7">D-glutamic acid-adding enzyme</fullName>
    </alternativeName>
    <alternativeName>
        <fullName evidence="7">UDP-N-acetylmuramoyl-L-alanyl-D-glutamate synthetase</fullName>
    </alternativeName>
</protein>
<dbReference type="InterPro" id="IPR013221">
    <property type="entry name" value="Mur_ligase_cen"/>
</dbReference>
<sequence length="372" mass="41352">MLKIAVLGKDGKTGQAVLARLAKLPDYQYTENLTDADLLVVSPGIPPQDYPAVKIPIISEIELAYRLNPSPVIAVTGTNGKTTTTTLISRLLDVPAVGNIGVPYISVEKEYPYLAVEVSSYMLENIVTFRPRIAVILNLTEDHLARHSDMAGYAAAKKRILLNQTAEDFVIYNAADPWVCQITADAKAQKMPFTAPNKLQEDYAAARLAARLCGRNDAHIDKIFAEFPGVEHRMEKVGVYKGIRVINDSKGTNVDSTVVALESEPRQQHIILIAGGRDKMTFLQPLAAALRGRLKKLILLGEAQERFARELKEFQPLLVKDYDEAVRESFRAAQNGDLILLSPACASWDMFQNFEERGRYFKELVYKYAPQG</sequence>
<dbReference type="GO" id="GO:0005524">
    <property type="term" value="F:ATP binding"/>
    <property type="evidence" value="ECO:0007669"/>
    <property type="project" value="UniProtKB-UniRule"/>
</dbReference>
<comment type="similarity">
    <text evidence="7">Belongs to the MurCDEF family.</text>
</comment>
<dbReference type="SUPFAM" id="SSF53244">
    <property type="entry name" value="MurD-like peptide ligases, peptide-binding domain"/>
    <property type="match status" value="1"/>
</dbReference>
<name>A0A388TBQ9_TERA1</name>
<dbReference type="GO" id="GO:0008360">
    <property type="term" value="P:regulation of cell shape"/>
    <property type="evidence" value="ECO:0007669"/>
    <property type="project" value="UniProtKB-KW"/>
</dbReference>
<comment type="pathway">
    <text evidence="2 7">Cell wall biogenesis; peptidoglycan biosynthesis.</text>
</comment>
<dbReference type="InterPro" id="IPR004101">
    <property type="entry name" value="Mur_ligase_C"/>
</dbReference>
<keyword evidence="7" id="KW-0961">Cell wall biogenesis/degradation</keyword>
<keyword evidence="5 7" id="KW-0547">Nucleotide-binding</keyword>
<dbReference type="InterPro" id="IPR036565">
    <property type="entry name" value="Mur-like_cat_sf"/>
</dbReference>
<evidence type="ECO:0000259" key="9">
    <source>
        <dbReference type="Pfam" id="PF08245"/>
    </source>
</evidence>
<feature type="domain" description="Mur ligase central" evidence="9">
    <location>
        <begin position="75"/>
        <end position="194"/>
    </location>
</feature>
<dbReference type="SUPFAM" id="SSF53623">
    <property type="entry name" value="MurD-like peptide ligases, catalytic domain"/>
    <property type="match status" value="1"/>
</dbReference>
<evidence type="ECO:0000256" key="7">
    <source>
        <dbReference type="HAMAP-Rule" id="MF_00639"/>
    </source>
</evidence>
<keyword evidence="11" id="KW-1185">Reference proteome</keyword>
<keyword evidence="4 7" id="KW-0436">Ligase</keyword>
<evidence type="ECO:0000256" key="5">
    <source>
        <dbReference type="ARBA" id="ARBA00022741"/>
    </source>
</evidence>
<keyword evidence="7" id="KW-0573">Peptidoglycan synthesis</keyword>
<dbReference type="Proteomes" id="UP000269352">
    <property type="component" value="Unassembled WGS sequence"/>
</dbReference>
<keyword evidence="7" id="KW-0131">Cell cycle</keyword>
<dbReference type="PANTHER" id="PTHR43692:SF1">
    <property type="entry name" value="UDP-N-ACETYLMURAMOYLALANINE--D-GLUTAMATE LIGASE"/>
    <property type="match status" value="1"/>
</dbReference>
<evidence type="ECO:0000256" key="4">
    <source>
        <dbReference type="ARBA" id="ARBA00022598"/>
    </source>
</evidence>
<comment type="caution">
    <text evidence="10">The sequence shown here is derived from an EMBL/GenBank/DDBJ whole genome shotgun (WGS) entry which is preliminary data.</text>
</comment>
<accession>A0A388TBQ9</accession>
<comment type="subcellular location">
    <subcellularLocation>
        <location evidence="1 7">Cytoplasm</location>
    </subcellularLocation>
</comment>
<evidence type="ECO:0000256" key="6">
    <source>
        <dbReference type="ARBA" id="ARBA00022840"/>
    </source>
</evidence>
<dbReference type="Pfam" id="PF02875">
    <property type="entry name" value="Mur_ligase_C"/>
    <property type="match status" value="1"/>
</dbReference>
<evidence type="ECO:0000256" key="2">
    <source>
        <dbReference type="ARBA" id="ARBA00004752"/>
    </source>
</evidence>
<dbReference type="GO" id="GO:0051301">
    <property type="term" value="P:cell division"/>
    <property type="evidence" value="ECO:0007669"/>
    <property type="project" value="UniProtKB-KW"/>
</dbReference>
<evidence type="ECO:0000313" key="11">
    <source>
        <dbReference type="Proteomes" id="UP000269352"/>
    </source>
</evidence>
<dbReference type="GO" id="GO:0009252">
    <property type="term" value="P:peptidoglycan biosynthetic process"/>
    <property type="evidence" value="ECO:0007669"/>
    <property type="project" value="UniProtKB-UniRule"/>
</dbReference>
<keyword evidence="3 7" id="KW-0963">Cytoplasm</keyword>